<accession>D7KT47</accession>
<dbReference type="AlphaFoldDB" id="D7KT47"/>
<keyword evidence="3" id="KW-1185">Reference proteome</keyword>
<gene>
    <name evidence="2" type="ORF">ARALYDRAFT_676017</name>
</gene>
<dbReference type="HOGENOM" id="CLU_2430053_0_0_1"/>
<feature type="compositionally biased region" description="Basic residues" evidence="1">
    <location>
        <begin position="12"/>
        <end position="21"/>
    </location>
</feature>
<evidence type="ECO:0000313" key="3">
    <source>
        <dbReference type="Proteomes" id="UP000008694"/>
    </source>
</evidence>
<reference evidence="3" key="1">
    <citation type="journal article" date="2011" name="Nat. Genet.">
        <title>The Arabidopsis lyrata genome sequence and the basis of rapid genome size change.</title>
        <authorList>
            <person name="Hu T.T."/>
            <person name="Pattyn P."/>
            <person name="Bakker E.G."/>
            <person name="Cao J."/>
            <person name="Cheng J.-F."/>
            <person name="Clark R.M."/>
            <person name="Fahlgren N."/>
            <person name="Fawcett J.A."/>
            <person name="Grimwood J."/>
            <person name="Gundlach H."/>
            <person name="Haberer G."/>
            <person name="Hollister J.D."/>
            <person name="Ossowski S."/>
            <person name="Ottilar R.P."/>
            <person name="Salamov A.A."/>
            <person name="Schneeberger K."/>
            <person name="Spannagl M."/>
            <person name="Wang X."/>
            <person name="Yang L."/>
            <person name="Nasrallah M.E."/>
            <person name="Bergelson J."/>
            <person name="Carrington J.C."/>
            <person name="Gaut B.S."/>
            <person name="Schmutz J."/>
            <person name="Mayer K.F.X."/>
            <person name="Van de Peer Y."/>
            <person name="Grigoriev I.V."/>
            <person name="Nordborg M."/>
            <person name="Weigel D."/>
            <person name="Guo Y.-L."/>
        </authorList>
    </citation>
    <scope>NUCLEOTIDE SEQUENCE [LARGE SCALE GENOMIC DNA]</scope>
    <source>
        <strain evidence="3">cv. MN47</strain>
    </source>
</reference>
<feature type="region of interest" description="Disordered" evidence="1">
    <location>
        <begin position="1"/>
        <end position="25"/>
    </location>
</feature>
<name>D7KT47_ARALL</name>
<dbReference type="Gramene" id="Al_scaffold_0002_1167">
    <property type="protein sequence ID" value="Al_scaffold_0002_1167"/>
    <property type="gene ID" value="Al_scaffold_0002_1167"/>
</dbReference>
<organism evidence="3">
    <name type="scientific">Arabidopsis lyrata subsp. lyrata</name>
    <name type="common">Lyre-leaved rock-cress</name>
    <dbReference type="NCBI Taxonomy" id="81972"/>
    <lineage>
        <taxon>Eukaryota</taxon>
        <taxon>Viridiplantae</taxon>
        <taxon>Streptophyta</taxon>
        <taxon>Embryophyta</taxon>
        <taxon>Tracheophyta</taxon>
        <taxon>Spermatophyta</taxon>
        <taxon>Magnoliopsida</taxon>
        <taxon>eudicotyledons</taxon>
        <taxon>Gunneridae</taxon>
        <taxon>Pentapetalae</taxon>
        <taxon>rosids</taxon>
        <taxon>malvids</taxon>
        <taxon>Brassicales</taxon>
        <taxon>Brassicaceae</taxon>
        <taxon>Camelineae</taxon>
        <taxon>Arabidopsis</taxon>
    </lineage>
</organism>
<evidence type="ECO:0000256" key="1">
    <source>
        <dbReference type="SAM" id="MobiDB-lite"/>
    </source>
</evidence>
<protein>
    <submittedName>
        <fullName evidence="2">Predicted protein</fullName>
    </submittedName>
</protein>
<sequence length="91" mass="10743">MLKDADYGCKPQHFKKRKHRNGQPDQEKLANRFALSRFMFTASKNRTISNNRTKKIKILSSNTSWVILHLSSTLRQQDKVQYFKLQRAGFD</sequence>
<evidence type="ECO:0000313" key="2">
    <source>
        <dbReference type="EMBL" id="EFH63263.1"/>
    </source>
</evidence>
<dbReference type="Proteomes" id="UP000008694">
    <property type="component" value="Unassembled WGS sequence"/>
</dbReference>
<dbReference type="EMBL" id="GL348714">
    <property type="protein sequence ID" value="EFH63263.1"/>
    <property type="molecule type" value="Genomic_DNA"/>
</dbReference>
<proteinExistence type="predicted"/>